<dbReference type="GO" id="GO:0005524">
    <property type="term" value="F:ATP binding"/>
    <property type="evidence" value="ECO:0007669"/>
    <property type="project" value="UniProtKB-KW"/>
</dbReference>
<dbReference type="GO" id="GO:0005886">
    <property type="term" value="C:plasma membrane"/>
    <property type="evidence" value="ECO:0007669"/>
    <property type="project" value="UniProtKB-SubCell"/>
</dbReference>
<dbReference type="InterPro" id="IPR003593">
    <property type="entry name" value="AAA+_ATPase"/>
</dbReference>
<accession>A0A6B3L845</accession>
<dbReference type="GO" id="GO:0016887">
    <property type="term" value="F:ATP hydrolysis activity"/>
    <property type="evidence" value="ECO:0007669"/>
    <property type="project" value="InterPro"/>
</dbReference>
<dbReference type="SMART" id="SM00382">
    <property type="entry name" value="AAA"/>
    <property type="match status" value="1"/>
</dbReference>
<dbReference type="PANTHER" id="PTHR43394:SF1">
    <property type="entry name" value="ATP-BINDING CASSETTE SUB-FAMILY B MEMBER 10, MITOCHONDRIAL"/>
    <property type="match status" value="1"/>
</dbReference>
<evidence type="ECO:0000313" key="8">
    <source>
        <dbReference type="EMBL" id="QQL45233.1"/>
    </source>
</evidence>
<dbReference type="CDD" id="cd18552">
    <property type="entry name" value="ABC_6TM_MsbA_like"/>
    <property type="match status" value="1"/>
</dbReference>
<dbReference type="PANTHER" id="PTHR43394">
    <property type="entry name" value="ATP-DEPENDENT PERMEASE MDL1, MITOCHONDRIAL"/>
    <property type="match status" value="1"/>
</dbReference>
<evidence type="ECO:0000256" key="2">
    <source>
        <dbReference type="ARBA" id="ARBA00022448"/>
    </source>
</evidence>
<keyword evidence="2" id="KW-0813">Transport</keyword>
<evidence type="ECO:0000256" key="6">
    <source>
        <dbReference type="ARBA" id="ARBA00022989"/>
    </source>
</evidence>
<keyword evidence="3" id="KW-0812">Transmembrane</keyword>
<dbReference type="PROSITE" id="PS00211">
    <property type="entry name" value="ABC_TRANSPORTER_1"/>
    <property type="match status" value="1"/>
</dbReference>
<organism evidence="8 9">
    <name type="scientific">Sulfuriroseicoccus oceanibius</name>
    <dbReference type="NCBI Taxonomy" id="2707525"/>
    <lineage>
        <taxon>Bacteria</taxon>
        <taxon>Pseudomonadati</taxon>
        <taxon>Verrucomicrobiota</taxon>
        <taxon>Verrucomicrobiia</taxon>
        <taxon>Verrucomicrobiales</taxon>
        <taxon>Verrucomicrobiaceae</taxon>
        <taxon>Sulfuriroseicoccus</taxon>
    </lineage>
</organism>
<dbReference type="KEGG" id="soa:G3M56_001200"/>
<comment type="subcellular location">
    <subcellularLocation>
        <location evidence="1">Cell membrane</location>
        <topology evidence="1">Multi-pass membrane protein</topology>
    </subcellularLocation>
</comment>
<gene>
    <name evidence="8" type="ORF">G3M56_001200</name>
</gene>
<reference evidence="8 9" key="1">
    <citation type="submission" date="2020-12" db="EMBL/GenBank/DDBJ databases">
        <title>Sulforoseuscoccus oceanibium gen. nov., sp. nov., a representative of the phylum Verrucomicrobia with special cytoplasmic membrane, and proposal of Sulforoseuscoccusaceae fam. nov.</title>
        <authorList>
            <person name="Xi F."/>
        </authorList>
    </citation>
    <scope>NUCLEOTIDE SEQUENCE [LARGE SCALE GENOMIC DNA]</scope>
    <source>
        <strain evidence="8 9">T37</strain>
    </source>
</reference>
<dbReference type="GO" id="GO:0015421">
    <property type="term" value="F:ABC-type oligopeptide transporter activity"/>
    <property type="evidence" value="ECO:0007669"/>
    <property type="project" value="TreeGrafter"/>
</dbReference>
<keyword evidence="6" id="KW-1133">Transmembrane helix</keyword>
<evidence type="ECO:0000256" key="4">
    <source>
        <dbReference type="ARBA" id="ARBA00022741"/>
    </source>
</evidence>
<dbReference type="PROSITE" id="PS50929">
    <property type="entry name" value="ABC_TM1F"/>
    <property type="match status" value="1"/>
</dbReference>
<dbReference type="RefSeq" id="WP_164364040.1">
    <property type="nucleotide sequence ID" value="NZ_CP066776.1"/>
</dbReference>
<dbReference type="SUPFAM" id="SSF90123">
    <property type="entry name" value="ABC transporter transmembrane region"/>
    <property type="match status" value="1"/>
</dbReference>
<name>A0A6B3L845_9BACT</name>
<dbReference type="FunFam" id="3.40.50.300:FF:000287">
    <property type="entry name" value="Multidrug ABC transporter ATP-binding protein"/>
    <property type="match status" value="1"/>
</dbReference>
<dbReference type="Proteomes" id="UP000475117">
    <property type="component" value="Chromosome"/>
</dbReference>
<keyword evidence="4" id="KW-0547">Nucleotide-binding</keyword>
<evidence type="ECO:0000313" key="9">
    <source>
        <dbReference type="Proteomes" id="UP000475117"/>
    </source>
</evidence>
<evidence type="ECO:0000256" key="5">
    <source>
        <dbReference type="ARBA" id="ARBA00022840"/>
    </source>
</evidence>
<keyword evidence="7" id="KW-0472">Membrane</keyword>
<dbReference type="SUPFAM" id="SSF52540">
    <property type="entry name" value="P-loop containing nucleoside triphosphate hydrolases"/>
    <property type="match status" value="1"/>
</dbReference>
<dbReference type="AlphaFoldDB" id="A0A6B3L845"/>
<dbReference type="InterPro" id="IPR039421">
    <property type="entry name" value="Type_1_exporter"/>
</dbReference>
<dbReference type="InterPro" id="IPR017871">
    <property type="entry name" value="ABC_transporter-like_CS"/>
</dbReference>
<dbReference type="InterPro" id="IPR011527">
    <property type="entry name" value="ABC1_TM_dom"/>
</dbReference>
<dbReference type="InterPro" id="IPR003439">
    <property type="entry name" value="ABC_transporter-like_ATP-bd"/>
</dbReference>
<sequence>MAKSPQPNAPMRKLTRKEVSKLSTKEFLKEAGAPVKRLYEYVKPYKLRFFIGIFFGVLFGLYNAAMIFGMKFVFETVLPGDPDKPRQLEAPEIPIINKKIPLPEVNLNDDQAFWVVIGVCGFIPVLIAIRGLLNYVNQYCMLWVGQKVLYDLRSTCFNRLMSQSLQFYSKQKTGELIQTVFNQTRMAASTGSDLAANLVKHPISILSMVIALFFLDWIFAVCALFVFPLCMVPVVQISKKVRKAGGREEEEAGAIMVTMQEAFAGIRVVKSHAREDYESNRFNSASKLLMQLIMRWRKAIIIVAPMVETVASFGIGAGLAYAWATDMPASKFLVLYAALIGIYPHVKALSQLQIMVQKTLVATTKVFSIIDKPLDIDDKENAIELKNCKGEIEFKDVAFNYVKDTPAVQGINFKVEQGKSYALVGESGSGKSTLFSLLLRFYDPKQGAILIDGVDIRDYSQQSLRDNIGIVNQDTFLFHDTIYNNIRYGNLDATKEDIYRAAEQAHAHEFILAQDKGYDTVIGDKGGNLSGGQQQRLTIARAFVRSAPILLLDEATSALDSKSEAHIHDAIDKLSQDRTVIAIAHRLSTILNADQIVMMKDSKILDIAPHAVLVERCPEYKRLYDLQFQSQEEI</sequence>
<dbReference type="InterPro" id="IPR027417">
    <property type="entry name" value="P-loop_NTPase"/>
</dbReference>
<evidence type="ECO:0000256" key="1">
    <source>
        <dbReference type="ARBA" id="ARBA00004651"/>
    </source>
</evidence>
<keyword evidence="9" id="KW-1185">Reference proteome</keyword>
<dbReference type="EMBL" id="CP066776">
    <property type="protein sequence ID" value="QQL45233.1"/>
    <property type="molecule type" value="Genomic_DNA"/>
</dbReference>
<protein>
    <submittedName>
        <fullName evidence="8">ABC transporter ATP-binding protein</fullName>
    </submittedName>
</protein>
<dbReference type="Gene3D" id="3.40.50.300">
    <property type="entry name" value="P-loop containing nucleotide triphosphate hydrolases"/>
    <property type="match status" value="1"/>
</dbReference>
<evidence type="ECO:0000256" key="3">
    <source>
        <dbReference type="ARBA" id="ARBA00022692"/>
    </source>
</evidence>
<proteinExistence type="predicted"/>
<dbReference type="Pfam" id="PF00005">
    <property type="entry name" value="ABC_tran"/>
    <property type="match status" value="1"/>
</dbReference>
<evidence type="ECO:0000256" key="7">
    <source>
        <dbReference type="ARBA" id="ARBA00023136"/>
    </source>
</evidence>
<dbReference type="Gene3D" id="1.20.1560.10">
    <property type="entry name" value="ABC transporter type 1, transmembrane domain"/>
    <property type="match status" value="1"/>
</dbReference>
<dbReference type="InterPro" id="IPR036640">
    <property type="entry name" value="ABC1_TM_sf"/>
</dbReference>
<dbReference type="Pfam" id="PF00664">
    <property type="entry name" value="ABC_membrane"/>
    <property type="match status" value="1"/>
</dbReference>
<dbReference type="PROSITE" id="PS50893">
    <property type="entry name" value="ABC_TRANSPORTER_2"/>
    <property type="match status" value="1"/>
</dbReference>
<keyword evidence="5 8" id="KW-0067">ATP-binding</keyword>